<dbReference type="EMBL" id="SLYC01000062">
    <property type="protein sequence ID" value="TCP95263.1"/>
    <property type="molecule type" value="Genomic_DNA"/>
</dbReference>
<organism evidence="1 2">
    <name type="scientific">Serpentinicella alkaliphila</name>
    <dbReference type="NCBI Taxonomy" id="1734049"/>
    <lineage>
        <taxon>Bacteria</taxon>
        <taxon>Bacillati</taxon>
        <taxon>Bacillota</taxon>
        <taxon>Clostridia</taxon>
        <taxon>Peptostreptococcales</taxon>
        <taxon>Natronincolaceae</taxon>
        <taxon>Serpentinicella</taxon>
    </lineage>
</organism>
<comment type="caution">
    <text evidence="1">The sequence shown here is derived from an EMBL/GenBank/DDBJ whole genome shotgun (WGS) entry which is preliminary data.</text>
</comment>
<name>A0A4V2T1X9_9FIRM</name>
<proteinExistence type="predicted"/>
<gene>
    <name evidence="1" type="ORF">EDD79_10625</name>
</gene>
<reference evidence="1 2" key="1">
    <citation type="submission" date="2019-03" db="EMBL/GenBank/DDBJ databases">
        <title>Genomic Encyclopedia of Type Strains, Phase IV (KMG-IV): sequencing the most valuable type-strain genomes for metagenomic binning, comparative biology and taxonomic classification.</title>
        <authorList>
            <person name="Goeker M."/>
        </authorList>
    </citation>
    <scope>NUCLEOTIDE SEQUENCE [LARGE SCALE GENOMIC DNA]</scope>
    <source>
        <strain evidence="1 2">DSM 100013</strain>
    </source>
</reference>
<dbReference type="AlphaFoldDB" id="A0A4V2T1X9"/>
<evidence type="ECO:0000313" key="2">
    <source>
        <dbReference type="Proteomes" id="UP000295504"/>
    </source>
</evidence>
<accession>A0A4V2T1X9</accession>
<protein>
    <submittedName>
        <fullName evidence="1">Uncharacterized protein</fullName>
    </submittedName>
</protein>
<evidence type="ECO:0000313" key="1">
    <source>
        <dbReference type="EMBL" id="TCP95263.1"/>
    </source>
</evidence>
<dbReference type="Proteomes" id="UP000295504">
    <property type="component" value="Unassembled WGS sequence"/>
</dbReference>
<keyword evidence="2" id="KW-1185">Reference proteome</keyword>
<sequence>MGDYELIKLIDADEAYDLAPEITGYRFYNLEASNVKV</sequence>